<comment type="subcellular location">
    <subcellularLocation>
        <location evidence="5">Cytoplasm</location>
    </subcellularLocation>
</comment>
<keyword evidence="8" id="KW-1185">Reference proteome</keyword>
<dbReference type="CDD" id="cd17895">
    <property type="entry name" value="AGPR_1_N"/>
    <property type="match status" value="1"/>
</dbReference>
<dbReference type="InterPro" id="IPR050085">
    <property type="entry name" value="AGPR"/>
</dbReference>
<dbReference type="GO" id="GO:0070401">
    <property type="term" value="F:NADP+ binding"/>
    <property type="evidence" value="ECO:0007669"/>
    <property type="project" value="InterPro"/>
</dbReference>
<dbReference type="Pfam" id="PF01118">
    <property type="entry name" value="Semialdhyde_dh"/>
    <property type="match status" value="1"/>
</dbReference>
<evidence type="ECO:0000256" key="2">
    <source>
        <dbReference type="ARBA" id="ARBA00022605"/>
    </source>
</evidence>
<gene>
    <name evidence="5" type="primary">argC</name>
    <name evidence="7" type="ORF">J3R75_000592</name>
</gene>
<keyword evidence="4 5" id="KW-0560">Oxidoreductase</keyword>
<organism evidence="7 8">
    <name type="scientific">Oligosphaera ethanolica</name>
    <dbReference type="NCBI Taxonomy" id="760260"/>
    <lineage>
        <taxon>Bacteria</taxon>
        <taxon>Pseudomonadati</taxon>
        <taxon>Lentisphaerota</taxon>
        <taxon>Oligosphaeria</taxon>
        <taxon>Oligosphaerales</taxon>
        <taxon>Oligosphaeraceae</taxon>
        <taxon>Oligosphaera</taxon>
    </lineage>
</organism>
<dbReference type="HAMAP" id="MF_00150">
    <property type="entry name" value="ArgC_type1"/>
    <property type="match status" value="1"/>
</dbReference>
<dbReference type="GO" id="GO:0051287">
    <property type="term" value="F:NAD binding"/>
    <property type="evidence" value="ECO:0007669"/>
    <property type="project" value="InterPro"/>
</dbReference>
<sequence>MSKIRVGIVGASGYAGEELLRLLLQHPAVELTCITSRQYAGQPVGTAFPRYRECPLNFMAPDVASFAELVDLAFLALPHGLAAEFAAPLLAHGVKVVDISADFRLRDTAVYAKYYKSEHPAPELLSKAVYGLPERYGSALRGAELVACAGCYPTSIILPGSALLASGLVETTGVEAISLSGVSGAGRKVDLPYIFPECNESIRPYSVTGHRHLPEIEQELAVAAGVPAITMNFIPHLIPVNRGIHSTILFHGRTGCTTDKALAALHAAYDGKPFVRILAAGELADTKHVTMTNMCEIGCVFDQRTGRLLVSSAIDNLTKGASGQAIQCMNIMCGLDETAGLR</sequence>
<comment type="caution">
    <text evidence="7">The sequence shown here is derived from an EMBL/GenBank/DDBJ whole genome shotgun (WGS) entry which is preliminary data.</text>
</comment>
<dbReference type="InterPro" id="IPR058924">
    <property type="entry name" value="AGPR_dimerisation_dom"/>
</dbReference>
<dbReference type="AlphaFoldDB" id="A0AAE3VDI7"/>
<dbReference type="InterPro" id="IPR036291">
    <property type="entry name" value="NAD(P)-bd_dom_sf"/>
</dbReference>
<dbReference type="EC" id="1.2.1.38" evidence="5"/>
<dbReference type="EMBL" id="JAUSVL010000001">
    <property type="protein sequence ID" value="MDQ0288485.1"/>
    <property type="molecule type" value="Genomic_DNA"/>
</dbReference>
<evidence type="ECO:0000313" key="7">
    <source>
        <dbReference type="EMBL" id="MDQ0288485.1"/>
    </source>
</evidence>
<name>A0AAE3VDI7_9BACT</name>
<dbReference type="GO" id="GO:0005737">
    <property type="term" value="C:cytoplasm"/>
    <property type="evidence" value="ECO:0007669"/>
    <property type="project" value="UniProtKB-SubCell"/>
</dbReference>
<dbReference type="RefSeq" id="WP_307259813.1">
    <property type="nucleotide sequence ID" value="NZ_JAUSVL010000001.1"/>
</dbReference>
<dbReference type="Gene3D" id="3.40.50.720">
    <property type="entry name" value="NAD(P)-binding Rossmann-like Domain"/>
    <property type="match status" value="1"/>
</dbReference>
<comment type="function">
    <text evidence="5">Catalyzes the NADPH-dependent reduction of N-acetyl-5-glutamyl phosphate to yield N-acetyl-L-glutamate 5-semialdehyde.</text>
</comment>
<dbReference type="SUPFAM" id="SSF55347">
    <property type="entry name" value="Glyceraldehyde-3-phosphate dehydrogenase-like, C-terminal domain"/>
    <property type="match status" value="1"/>
</dbReference>
<comment type="similarity">
    <text evidence="5">Belongs to the NAGSA dehydrogenase family. Type 1 subfamily.</text>
</comment>
<keyword evidence="2 5" id="KW-0028">Amino-acid biosynthesis</keyword>
<feature type="domain" description="Semialdehyde dehydrogenase NAD-binding" evidence="6">
    <location>
        <begin position="5"/>
        <end position="143"/>
    </location>
</feature>
<dbReference type="CDD" id="cd23934">
    <property type="entry name" value="AGPR_1_C"/>
    <property type="match status" value="1"/>
</dbReference>
<evidence type="ECO:0000256" key="5">
    <source>
        <dbReference type="HAMAP-Rule" id="MF_00150"/>
    </source>
</evidence>
<dbReference type="Pfam" id="PF22698">
    <property type="entry name" value="Semialdhyde_dhC_1"/>
    <property type="match status" value="1"/>
</dbReference>
<dbReference type="GO" id="GO:0006526">
    <property type="term" value="P:L-arginine biosynthetic process"/>
    <property type="evidence" value="ECO:0007669"/>
    <property type="project" value="UniProtKB-UniRule"/>
</dbReference>
<dbReference type="SMART" id="SM00859">
    <property type="entry name" value="Semialdhyde_dh"/>
    <property type="match status" value="1"/>
</dbReference>
<dbReference type="NCBIfam" id="TIGR01850">
    <property type="entry name" value="argC"/>
    <property type="match status" value="1"/>
</dbReference>
<comment type="catalytic activity">
    <reaction evidence="5">
        <text>N-acetyl-L-glutamate 5-semialdehyde + phosphate + NADP(+) = N-acetyl-L-glutamyl 5-phosphate + NADPH + H(+)</text>
        <dbReference type="Rhea" id="RHEA:21588"/>
        <dbReference type="ChEBI" id="CHEBI:15378"/>
        <dbReference type="ChEBI" id="CHEBI:29123"/>
        <dbReference type="ChEBI" id="CHEBI:43474"/>
        <dbReference type="ChEBI" id="CHEBI:57783"/>
        <dbReference type="ChEBI" id="CHEBI:57936"/>
        <dbReference type="ChEBI" id="CHEBI:58349"/>
        <dbReference type="EC" id="1.2.1.38"/>
    </reaction>
</comment>
<dbReference type="GO" id="GO:0003942">
    <property type="term" value="F:N-acetyl-gamma-glutamyl-phosphate reductase activity"/>
    <property type="evidence" value="ECO:0007669"/>
    <property type="project" value="UniProtKB-UniRule"/>
</dbReference>
<evidence type="ECO:0000256" key="1">
    <source>
        <dbReference type="ARBA" id="ARBA00022571"/>
    </source>
</evidence>
<reference evidence="7" key="1">
    <citation type="submission" date="2023-07" db="EMBL/GenBank/DDBJ databases">
        <title>Genomic Encyclopedia of Type Strains, Phase IV (KMG-IV): sequencing the most valuable type-strain genomes for metagenomic binning, comparative biology and taxonomic classification.</title>
        <authorList>
            <person name="Goeker M."/>
        </authorList>
    </citation>
    <scope>NUCLEOTIDE SEQUENCE</scope>
    <source>
        <strain evidence="7">DSM 24202</strain>
    </source>
</reference>
<keyword evidence="5" id="KW-0963">Cytoplasm</keyword>
<evidence type="ECO:0000259" key="6">
    <source>
        <dbReference type="SMART" id="SM00859"/>
    </source>
</evidence>
<dbReference type="SUPFAM" id="SSF51735">
    <property type="entry name" value="NAD(P)-binding Rossmann-fold domains"/>
    <property type="match status" value="1"/>
</dbReference>
<comment type="pathway">
    <text evidence="5">Amino-acid biosynthesis; L-arginine biosynthesis; N(2)-acetyl-L-ornithine from L-glutamate: step 3/4.</text>
</comment>
<feature type="active site" evidence="5">
    <location>
        <position position="151"/>
    </location>
</feature>
<dbReference type="Proteomes" id="UP001238163">
    <property type="component" value="Unassembled WGS sequence"/>
</dbReference>
<accession>A0AAE3VDI7</accession>
<dbReference type="Gene3D" id="3.30.360.10">
    <property type="entry name" value="Dihydrodipicolinate Reductase, domain 2"/>
    <property type="match status" value="1"/>
</dbReference>
<evidence type="ECO:0000256" key="3">
    <source>
        <dbReference type="ARBA" id="ARBA00022857"/>
    </source>
</evidence>
<dbReference type="InterPro" id="IPR000534">
    <property type="entry name" value="Semialdehyde_DH_NAD-bd"/>
</dbReference>
<proteinExistence type="inferred from homology"/>
<evidence type="ECO:0000256" key="4">
    <source>
        <dbReference type="ARBA" id="ARBA00023002"/>
    </source>
</evidence>
<evidence type="ECO:0000313" key="8">
    <source>
        <dbReference type="Proteomes" id="UP001238163"/>
    </source>
</evidence>
<dbReference type="InterPro" id="IPR000706">
    <property type="entry name" value="AGPR_type-1"/>
</dbReference>
<protein>
    <recommendedName>
        <fullName evidence="5">N-acetyl-gamma-glutamyl-phosphate reductase</fullName>
        <shortName evidence="5">AGPR</shortName>
        <ecNumber evidence="5">1.2.1.38</ecNumber>
    </recommendedName>
    <alternativeName>
        <fullName evidence="5">N-acetyl-glutamate semialdehyde dehydrogenase</fullName>
        <shortName evidence="5">NAGSA dehydrogenase</shortName>
    </alternativeName>
</protein>
<dbReference type="PANTHER" id="PTHR32338:SF10">
    <property type="entry name" value="N-ACETYL-GAMMA-GLUTAMYL-PHOSPHATE REDUCTASE, CHLOROPLASTIC-RELATED"/>
    <property type="match status" value="1"/>
</dbReference>
<keyword evidence="1 5" id="KW-0055">Arginine biosynthesis</keyword>
<keyword evidence="3 5" id="KW-0521">NADP</keyword>
<dbReference type="PANTHER" id="PTHR32338">
    <property type="entry name" value="N-ACETYL-GAMMA-GLUTAMYL-PHOSPHATE REDUCTASE, CHLOROPLASTIC-RELATED-RELATED"/>
    <property type="match status" value="1"/>
</dbReference>